<dbReference type="InterPro" id="IPR005182">
    <property type="entry name" value="YdbS-like_PH"/>
</dbReference>
<dbReference type="EMBL" id="CP158367">
    <property type="protein sequence ID" value="XBX74337.1"/>
    <property type="molecule type" value="Genomic_DNA"/>
</dbReference>
<feature type="transmembrane region" description="Helical" evidence="1">
    <location>
        <begin position="178"/>
        <end position="203"/>
    </location>
</feature>
<dbReference type="PIRSF" id="PIRSF026631">
    <property type="entry name" value="UCP026631"/>
    <property type="match status" value="1"/>
</dbReference>
<dbReference type="Pfam" id="PF03703">
    <property type="entry name" value="bPH_2"/>
    <property type="match status" value="3"/>
</dbReference>
<gene>
    <name evidence="3" type="ORF">PRVXT_002371</name>
</gene>
<feature type="transmembrane region" description="Helical" evidence="1">
    <location>
        <begin position="223"/>
        <end position="246"/>
    </location>
</feature>
<keyword evidence="1" id="KW-0472">Membrane</keyword>
<dbReference type="PANTHER" id="PTHR34473">
    <property type="entry name" value="UPF0699 TRANSMEMBRANE PROTEIN YDBS"/>
    <property type="match status" value="1"/>
</dbReference>
<feature type="transmembrane region" description="Helical" evidence="1">
    <location>
        <begin position="48"/>
        <end position="71"/>
    </location>
</feature>
<dbReference type="PANTHER" id="PTHR34473:SF2">
    <property type="entry name" value="UPF0699 TRANSMEMBRANE PROTEIN YDBT"/>
    <property type="match status" value="1"/>
</dbReference>
<reference evidence="3" key="1">
    <citation type="journal article" date="2013" name="Extremophiles">
        <title>Proteinivorax tanatarense gen. nov., sp. nov., an anaerobic, haloalkaliphilic, proteolytic bacterium isolated from a decaying algal bloom, and proposal of Proteinivoraceae fam. nov.</title>
        <authorList>
            <person name="Kevbrin V."/>
            <person name="Boltyanskaya Y."/>
            <person name="Zhilina T."/>
            <person name="Kolganova T."/>
            <person name="Lavrentjeva E."/>
            <person name="Kuznetsov B."/>
        </authorList>
    </citation>
    <scope>NUCLEOTIDE SEQUENCE</scope>
    <source>
        <strain evidence="3">Z-910T</strain>
    </source>
</reference>
<feature type="transmembrane region" description="Helical" evidence="1">
    <location>
        <begin position="12"/>
        <end position="36"/>
    </location>
</feature>
<proteinExistence type="predicted"/>
<evidence type="ECO:0000313" key="3">
    <source>
        <dbReference type="EMBL" id="XBX74337.1"/>
    </source>
</evidence>
<feature type="domain" description="YdbS-like PH" evidence="2">
    <location>
        <begin position="68"/>
        <end position="145"/>
    </location>
</feature>
<keyword evidence="1" id="KW-1133">Transmembrane helix</keyword>
<reference evidence="3" key="2">
    <citation type="submission" date="2024-06" db="EMBL/GenBank/DDBJ databases">
        <authorList>
            <person name="Petrova K.O."/>
            <person name="Toshchakov S.V."/>
            <person name="Boltjanskaja Y.V."/>
            <person name="Kevbrin V."/>
        </authorList>
    </citation>
    <scope>NUCLEOTIDE SEQUENCE</scope>
    <source>
        <strain evidence="3">Z-910T</strain>
    </source>
</reference>
<evidence type="ECO:0000256" key="1">
    <source>
        <dbReference type="SAM" id="Phobius"/>
    </source>
</evidence>
<name>A0AAU7VKI4_9FIRM</name>
<dbReference type="RefSeq" id="WP_350343091.1">
    <property type="nucleotide sequence ID" value="NZ_CP158367.1"/>
</dbReference>
<evidence type="ECO:0000259" key="2">
    <source>
        <dbReference type="Pfam" id="PF03703"/>
    </source>
</evidence>
<sequence>MKKFKPERSHPIIILTGFLASIKEFIFPIIFVFILQVRSTSLFFENNFFRYFILGSLLISILNSVLQWYFLKYSYSDGVLHVKSGVFVKKDRYIKKERVQTINTKAGILWRILDLVTMQIETAGAGLEPEVHIKAIDRNKAEYISKALEDEKSVEDIDATASVSESTRNVWEINYKRLILAGMTSSGLGIIFSFLAVIVGNGMAIVPGEFFSSAFRIFQNTQLMFIVMLVFLIFLLSWLISIVRFVMSYGGFTIVKDEAEIKITRGLIEKKELSLKVHRIQAIRIVEGLLRQPFGYAIVEVEVAGGASEDSGFKTILNPMIKKSEIEDFISFVSPDRAYCQDFKNLPQKALRRYITRSTVPLLPLLVIFYLVSNPFVWAGLLILPISWFLGYLRYKDGSYVILDQNIIFRYRIIARTTVLMKKSQIQSIELKTNFIQKAKNLTTISSTVLTAMLSATFTVKDISRESGEELWAWFTRE</sequence>
<keyword evidence="1" id="KW-0812">Transmembrane</keyword>
<protein>
    <submittedName>
        <fullName evidence="3">PH domain-containing protein</fullName>
    </submittedName>
</protein>
<feature type="domain" description="YdbS-like PH" evidence="2">
    <location>
        <begin position="399"/>
        <end position="474"/>
    </location>
</feature>
<dbReference type="AlphaFoldDB" id="A0AAU7VKI4"/>
<dbReference type="InterPro" id="IPR014529">
    <property type="entry name" value="UCP026631"/>
</dbReference>
<feature type="domain" description="YdbS-like PH" evidence="2">
    <location>
        <begin position="257"/>
        <end position="328"/>
    </location>
</feature>
<accession>A0AAU7VKI4</accession>
<organism evidence="3">
    <name type="scientific">Proteinivorax tanatarense</name>
    <dbReference type="NCBI Taxonomy" id="1260629"/>
    <lineage>
        <taxon>Bacteria</taxon>
        <taxon>Bacillati</taxon>
        <taxon>Bacillota</taxon>
        <taxon>Clostridia</taxon>
        <taxon>Eubacteriales</taxon>
        <taxon>Proteinivoracaceae</taxon>
        <taxon>Proteinivorax</taxon>
    </lineage>
</organism>